<evidence type="ECO:0000313" key="3">
    <source>
        <dbReference type="Proteomes" id="UP000183471"/>
    </source>
</evidence>
<dbReference type="InterPro" id="IPR032623">
    <property type="entry name" value="FecR_N"/>
</dbReference>
<gene>
    <name evidence="2" type="ORF">SAMN05216402_1543</name>
</gene>
<dbReference type="RefSeq" id="WP_074631799.1">
    <property type="nucleotide sequence ID" value="NZ_FNKY01000001.1"/>
</dbReference>
<proteinExistence type="predicted"/>
<dbReference type="Pfam" id="PF16220">
    <property type="entry name" value="DUF4880"/>
    <property type="match status" value="1"/>
</dbReference>
<reference evidence="2 3" key="1">
    <citation type="submission" date="2016-10" db="EMBL/GenBank/DDBJ databases">
        <authorList>
            <person name="Varghese N."/>
            <person name="Submissions S."/>
        </authorList>
    </citation>
    <scope>NUCLEOTIDE SEQUENCE [LARGE SCALE GENOMIC DNA]</scope>
    <source>
        <strain evidence="2 3">Nl1</strain>
    </source>
</reference>
<feature type="domain" description="FecR N-terminal" evidence="1">
    <location>
        <begin position="12"/>
        <end position="53"/>
    </location>
</feature>
<name>A0ABY0TCA4_9PROT</name>
<accession>A0ABY0TCA4</accession>
<sequence length="68" mass="7909">MANSRHDDIVWQTAVEWIIRKHESPLDSVAEDELIAWLEKDPVNRAAYEEASHVWRLTGLVPRSDEPE</sequence>
<comment type="caution">
    <text evidence="2">The sequence shown here is derived from an EMBL/GenBank/DDBJ whole genome shotgun (WGS) entry which is preliminary data.</text>
</comment>
<protein>
    <recommendedName>
        <fullName evidence="1">FecR N-terminal domain-containing protein</fullName>
    </recommendedName>
</protein>
<dbReference type="Proteomes" id="UP000183471">
    <property type="component" value="Unassembled WGS sequence"/>
</dbReference>
<evidence type="ECO:0000313" key="2">
    <source>
        <dbReference type="EMBL" id="SDQ61171.1"/>
    </source>
</evidence>
<dbReference type="EMBL" id="FNKY01000001">
    <property type="protein sequence ID" value="SDQ61171.1"/>
    <property type="molecule type" value="Genomic_DNA"/>
</dbReference>
<organism evidence="2 3">
    <name type="scientific">Nitrosospira multiformis</name>
    <dbReference type="NCBI Taxonomy" id="1231"/>
    <lineage>
        <taxon>Bacteria</taxon>
        <taxon>Pseudomonadati</taxon>
        <taxon>Pseudomonadota</taxon>
        <taxon>Betaproteobacteria</taxon>
        <taxon>Nitrosomonadales</taxon>
        <taxon>Nitrosomonadaceae</taxon>
        <taxon>Nitrosospira</taxon>
    </lineage>
</organism>
<evidence type="ECO:0000259" key="1">
    <source>
        <dbReference type="Pfam" id="PF16220"/>
    </source>
</evidence>
<keyword evidence="3" id="KW-1185">Reference proteome</keyword>